<dbReference type="EMBL" id="CAGS01000263">
    <property type="protein sequence ID" value="CCF84376.1"/>
    <property type="molecule type" value="Genomic_DNA"/>
</dbReference>
<organism evidence="1 2">
    <name type="scientific">Nitrolancea hollandica Lb</name>
    <dbReference type="NCBI Taxonomy" id="1129897"/>
    <lineage>
        <taxon>Bacteria</taxon>
        <taxon>Pseudomonadati</taxon>
        <taxon>Thermomicrobiota</taxon>
        <taxon>Thermomicrobia</taxon>
        <taxon>Sphaerobacterales</taxon>
        <taxon>Sphaerobacterineae</taxon>
        <taxon>Sphaerobacteraceae</taxon>
        <taxon>Nitrolancea</taxon>
    </lineage>
</organism>
<comment type="caution">
    <text evidence="1">The sequence shown here is derived from an EMBL/GenBank/DDBJ whole genome shotgun (WGS) entry which is preliminary data.</text>
</comment>
<proteinExistence type="predicted"/>
<reference evidence="1 2" key="1">
    <citation type="journal article" date="2012" name="ISME J.">
        <title>Nitrification expanded: discovery, physiology and genomics of a nitrite-oxidizing bacterium from the phylum Chloroflexi.</title>
        <authorList>
            <person name="Sorokin D.Y."/>
            <person name="Lucker S."/>
            <person name="Vejmelkova D."/>
            <person name="Kostrikina N.A."/>
            <person name="Kleerebezem R."/>
            <person name="Rijpstra W.I."/>
            <person name="Damste J.S."/>
            <person name="Le Paslier D."/>
            <person name="Muyzer G."/>
            <person name="Wagner M."/>
            <person name="van Loosdrecht M.C."/>
            <person name="Daims H."/>
        </authorList>
    </citation>
    <scope>NUCLEOTIDE SEQUENCE [LARGE SCALE GENOMIC DNA]</scope>
    <source>
        <strain evidence="2">none</strain>
    </source>
</reference>
<accession>I4EI64</accession>
<evidence type="ECO:0000313" key="2">
    <source>
        <dbReference type="Proteomes" id="UP000004221"/>
    </source>
</evidence>
<sequence>MKSAGVVVFTTPVFSAMPAGQTGRRSSHRPALNVDNFPPAVDNLLIMWIAVCTAGLRYRDNSGRIVVVLGMIST</sequence>
<dbReference type="Proteomes" id="UP000004221">
    <property type="component" value="Unassembled WGS sequence"/>
</dbReference>
<keyword evidence="2" id="KW-1185">Reference proteome</keyword>
<gene>
    <name evidence="1" type="ORF">NITHO_3350007</name>
</gene>
<evidence type="ECO:0000313" key="1">
    <source>
        <dbReference type="EMBL" id="CCF84376.1"/>
    </source>
</evidence>
<dbReference type="AlphaFoldDB" id="I4EI64"/>
<name>I4EI64_9BACT</name>
<protein>
    <submittedName>
        <fullName evidence="1">Uncharacterized protein</fullName>
    </submittedName>
</protein>